<evidence type="ECO:0000313" key="2">
    <source>
        <dbReference type="EMBL" id="OHA01133.1"/>
    </source>
</evidence>
<name>A0A1G2KP22_9BACT</name>
<dbReference type="InterPro" id="IPR002749">
    <property type="entry name" value="DUF63"/>
</dbReference>
<dbReference type="PANTHER" id="PTHR40700:SF1">
    <property type="entry name" value="DUF63 DOMAIN-CONTAINING PROTEIN"/>
    <property type="match status" value="1"/>
</dbReference>
<feature type="transmembrane region" description="Helical" evidence="1">
    <location>
        <begin position="153"/>
        <end position="169"/>
    </location>
</feature>
<evidence type="ECO:0000313" key="3">
    <source>
        <dbReference type="Proteomes" id="UP000177362"/>
    </source>
</evidence>
<dbReference type="PANTHER" id="PTHR40700">
    <property type="entry name" value="HYPOTHETICAL MEMBRANE PROTEIN, CONSERVED, DUF63 FAMILY"/>
    <property type="match status" value="1"/>
</dbReference>
<gene>
    <name evidence="2" type="ORF">A3C11_02995</name>
</gene>
<feature type="transmembrane region" description="Helical" evidence="1">
    <location>
        <begin position="254"/>
        <end position="272"/>
    </location>
</feature>
<keyword evidence="1" id="KW-0472">Membrane</keyword>
<sequence>MVDFIQEYFVNPIIYQDKYPPYNVYNTLAYAAIAIAAVYLLYRLLKSKGFVFDGAFFKSIIPFVVFGSLMRIGEDGGILPRVVEISGVQVFPFVTPGIYIVTFLLLLWTWFLAKKTSSSHAEFCEKTLYAGLALIALSAFISLGVLLRLQNPAAFVLIAFIALAIWFAFKRFWQARGLEASFAEQTAVFSQVLDGSATFVGVQFLGYSEQHIVGNAVFSLFGGPWAFLLVKIIFAFGVVELLRRENANEEEKNFILLLITILGLAPGLRDALRILAGI</sequence>
<comment type="caution">
    <text evidence="2">The sequence shown here is derived from an EMBL/GenBank/DDBJ whole genome shotgun (WGS) entry which is preliminary data.</text>
</comment>
<dbReference type="Pfam" id="PF01889">
    <property type="entry name" value="DUF63"/>
    <property type="match status" value="1"/>
</dbReference>
<accession>A0A1G2KP22</accession>
<dbReference type="EMBL" id="MHQJ01000024">
    <property type="protein sequence ID" value="OHA01133.1"/>
    <property type="molecule type" value="Genomic_DNA"/>
</dbReference>
<evidence type="ECO:0008006" key="4">
    <source>
        <dbReference type="Google" id="ProtNLM"/>
    </source>
</evidence>
<dbReference type="STRING" id="1802271.A3C11_02995"/>
<feature type="transmembrane region" description="Helical" evidence="1">
    <location>
        <begin position="49"/>
        <end position="70"/>
    </location>
</feature>
<dbReference type="Proteomes" id="UP000177362">
    <property type="component" value="Unassembled WGS sequence"/>
</dbReference>
<proteinExistence type="predicted"/>
<reference evidence="2 3" key="1">
    <citation type="journal article" date="2016" name="Nat. Commun.">
        <title>Thousands of microbial genomes shed light on interconnected biogeochemical processes in an aquifer system.</title>
        <authorList>
            <person name="Anantharaman K."/>
            <person name="Brown C.T."/>
            <person name="Hug L.A."/>
            <person name="Sharon I."/>
            <person name="Castelle C.J."/>
            <person name="Probst A.J."/>
            <person name="Thomas B.C."/>
            <person name="Singh A."/>
            <person name="Wilkins M.J."/>
            <person name="Karaoz U."/>
            <person name="Brodie E.L."/>
            <person name="Williams K.H."/>
            <person name="Hubbard S.S."/>
            <person name="Banfield J.F."/>
        </authorList>
    </citation>
    <scope>NUCLEOTIDE SEQUENCE [LARGE SCALE GENOMIC DNA]</scope>
</reference>
<keyword evidence="1" id="KW-1133">Transmembrane helix</keyword>
<keyword evidence="1" id="KW-0812">Transmembrane</keyword>
<feature type="transmembrane region" description="Helical" evidence="1">
    <location>
        <begin position="128"/>
        <end position="147"/>
    </location>
</feature>
<protein>
    <recommendedName>
        <fullName evidence="4">DUF63 domain-containing protein</fullName>
    </recommendedName>
</protein>
<organism evidence="2 3">
    <name type="scientific">Candidatus Sungbacteria bacterium RIFCSPHIGHO2_02_FULL_49_12</name>
    <dbReference type="NCBI Taxonomy" id="1802271"/>
    <lineage>
        <taxon>Bacteria</taxon>
        <taxon>Candidatus Sungiibacteriota</taxon>
    </lineage>
</organism>
<feature type="transmembrane region" description="Helical" evidence="1">
    <location>
        <begin position="90"/>
        <end position="113"/>
    </location>
</feature>
<feature type="transmembrane region" description="Helical" evidence="1">
    <location>
        <begin position="212"/>
        <end position="234"/>
    </location>
</feature>
<feature type="transmembrane region" description="Helical" evidence="1">
    <location>
        <begin position="24"/>
        <end position="42"/>
    </location>
</feature>
<dbReference type="AlphaFoldDB" id="A0A1G2KP22"/>
<evidence type="ECO:0000256" key="1">
    <source>
        <dbReference type="SAM" id="Phobius"/>
    </source>
</evidence>